<dbReference type="InterPro" id="IPR011008">
    <property type="entry name" value="Dimeric_a/b-barrel"/>
</dbReference>
<dbReference type="OrthoDB" id="9812192at2"/>
<sequence length="102" mass="11706">MNRPVHVITQAEALPEHLEEVGRVLVEAIELARQEEGCLRMDLYHDAKRFLLLNTIECWESQEAHHRHLNSPLIARTVLQLVGKMKGLPDIRTLSPMSEFNA</sequence>
<evidence type="ECO:0000313" key="2">
    <source>
        <dbReference type="EMBL" id="KAF7600482.1"/>
    </source>
</evidence>
<gene>
    <name evidence="2" type="ORF">BGI27_01930</name>
    <name evidence="3" type="ORF">CGU29_02230</name>
</gene>
<evidence type="ECO:0000259" key="1">
    <source>
        <dbReference type="PROSITE" id="PS51725"/>
    </source>
</evidence>
<dbReference type="GO" id="GO:0004497">
    <property type="term" value="F:monooxygenase activity"/>
    <property type="evidence" value="ECO:0007669"/>
    <property type="project" value="UniProtKB-KW"/>
</dbReference>
<keyword evidence="5" id="KW-1185">Reference proteome</keyword>
<dbReference type="PROSITE" id="PS51725">
    <property type="entry name" value="ABM"/>
    <property type="match status" value="1"/>
</dbReference>
<reference evidence="3 4" key="2">
    <citation type="submission" date="2017-07" db="EMBL/GenBank/DDBJ databases">
        <title>Candidatus Dactylopiibacterium carminicum, a nitrogen-fixing symbiont of the cochineal insect Dactylopius coccus and Dactylopius opuntiae (Hemiptera: Coccoidea: Dactylopiidae).</title>
        <authorList>
            <person name="Vera A."/>
        </authorList>
    </citation>
    <scope>NUCLEOTIDE SEQUENCE [LARGE SCALE GENOMIC DNA]</scope>
    <source>
        <strain evidence="3 4">NFDCM</strain>
    </source>
</reference>
<name>A0A272EXW3_9RHOO</name>
<dbReference type="Proteomes" id="UP000623509">
    <property type="component" value="Unassembled WGS sequence"/>
</dbReference>
<dbReference type="InterPro" id="IPR050744">
    <property type="entry name" value="AI-2_Isomerase_LsrG"/>
</dbReference>
<dbReference type="Proteomes" id="UP000216107">
    <property type="component" value="Unassembled WGS sequence"/>
</dbReference>
<keyword evidence="2" id="KW-0560">Oxidoreductase</keyword>
<dbReference type="Gene3D" id="3.30.70.100">
    <property type="match status" value="1"/>
</dbReference>
<accession>A0A272EXW3</accession>
<dbReference type="AlphaFoldDB" id="A0A272EXW3"/>
<dbReference type="PANTHER" id="PTHR33336">
    <property type="entry name" value="QUINOL MONOOXYGENASE YGIN-RELATED"/>
    <property type="match status" value="1"/>
</dbReference>
<dbReference type="Pfam" id="PF03992">
    <property type="entry name" value="ABM"/>
    <property type="match status" value="1"/>
</dbReference>
<evidence type="ECO:0000313" key="4">
    <source>
        <dbReference type="Proteomes" id="UP000216107"/>
    </source>
</evidence>
<dbReference type="EMBL" id="NMRN01000003">
    <property type="protein sequence ID" value="PAS94949.1"/>
    <property type="molecule type" value="Genomic_DNA"/>
</dbReference>
<organism evidence="3 4">
    <name type="scientific">Candidatus Dactylopiibacterium carminicum</name>
    <dbReference type="NCBI Taxonomy" id="857335"/>
    <lineage>
        <taxon>Bacteria</taxon>
        <taxon>Pseudomonadati</taxon>
        <taxon>Pseudomonadota</taxon>
        <taxon>Betaproteobacteria</taxon>
        <taxon>Rhodocyclales</taxon>
        <taxon>Rhodocyclaceae</taxon>
        <taxon>Candidatus Dactylopiibacterium</taxon>
    </lineage>
</organism>
<evidence type="ECO:0000313" key="5">
    <source>
        <dbReference type="Proteomes" id="UP000623509"/>
    </source>
</evidence>
<feature type="domain" description="ABM" evidence="1">
    <location>
        <begin position="5"/>
        <end position="100"/>
    </location>
</feature>
<evidence type="ECO:0000313" key="3">
    <source>
        <dbReference type="EMBL" id="PAS94949.1"/>
    </source>
</evidence>
<dbReference type="RefSeq" id="WP_095523239.1">
    <property type="nucleotide sequence ID" value="NZ_MDUX01000004.1"/>
</dbReference>
<proteinExistence type="predicted"/>
<dbReference type="InterPro" id="IPR007138">
    <property type="entry name" value="ABM_dom"/>
</dbReference>
<reference evidence="2 5" key="1">
    <citation type="submission" date="2016-08" db="EMBL/GenBank/DDBJ databases">
        <title>Candidatus Dactylopiibacterium carminicum genome sequence.</title>
        <authorList>
            <person name="Ramirez-Puebla S.T."/>
            <person name="Ormeno-Orrillo E."/>
            <person name="Vera-Ponce De Leon A."/>
            <person name="Luis L."/>
            <person name="Sanchez-Flores A."/>
            <person name="Monica R."/>
            <person name="Martinez-Romero E."/>
        </authorList>
    </citation>
    <scope>NUCLEOTIDE SEQUENCE [LARGE SCALE GENOMIC DNA]</scope>
    <source>
        <strain evidence="2">END1</strain>
    </source>
</reference>
<dbReference type="PANTHER" id="PTHR33336:SF15">
    <property type="entry name" value="ABM DOMAIN-CONTAINING PROTEIN"/>
    <property type="match status" value="1"/>
</dbReference>
<protein>
    <submittedName>
        <fullName evidence="2">Antibiotic biosynthesis monooxygenase</fullName>
    </submittedName>
</protein>
<keyword evidence="2" id="KW-0503">Monooxygenase</keyword>
<dbReference type="EMBL" id="MDUX01000004">
    <property type="protein sequence ID" value="KAF7600482.1"/>
    <property type="molecule type" value="Genomic_DNA"/>
</dbReference>
<dbReference type="SUPFAM" id="SSF54909">
    <property type="entry name" value="Dimeric alpha+beta barrel"/>
    <property type="match status" value="1"/>
</dbReference>
<comment type="caution">
    <text evidence="3">The sequence shown here is derived from an EMBL/GenBank/DDBJ whole genome shotgun (WGS) entry which is preliminary data.</text>
</comment>